<protein>
    <submittedName>
        <fullName evidence="1">Uncharacterized protein</fullName>
    </submittedName>
</protein>
<sequence>MKSSTLCLLCTMHEGTHHTSCPSSGRNHWAAHLAGQPLSVGPNVLRHFCTANSTKPELQIQLIGVLKTILILALAGHLHLVTPHKCSLLVDVMPCVGGKLEHLVFVWEMILNFLSISSLTGNSRPNPDLPGTGCVEESFLVPPLTCRLE</sequence>
<proteinExistence type="predicted"/>
<name>A0A9P5NNF3_GYMJU</name>
<comment type="caution">
    <text evidence="1">The sequence shown here is derived from an EMBL/GenBank/DDBJ whole genome shotgun (WGS) entry which is preliminary data.</text>
</comment>
<gene>
    <name evidence="1" type="ORF">CPB84DRAFT_1249162</name>
</gene>
<keyword evidence="2" id="KW-1185">Reference proteome</keyword>
<evidence type="ECO:0000313" key="1">
    <source>
        <dbReference type="EMBL" id="KAF8895913.1"/>
    </source>
</evidence>
<dbReference type="AlphaFoldDB" id="A0A9P5NNF3"/>
<reference evidence="1" key="1">
    <citation type="submission" date="2020-11" db="EMBL/GenBank/DDBJ databases">
        <authorList>
            <consortium name="DOE Joint Genome Institute"/>
            <person name="Ahrendt S."/>
            <person name="Riley R."/>
            <person name="Andreopoulos W."/>
            <person name="LaButti K."/>
            <person name="Pangilinan J."/>
            <person name="Ruiz-duenas F.J."/>
            <person name="Barrasa J.M."/>
            <person name="Sanchez-Garcia M."/>
            <person name="Camarero S."/>
            <person name="Miyauchi S."/>
            <person name="Serrano A."/>
            <person name="Linde D."/>
            <person name="Babiker R."/>
            <person name="Drula E."/>
            <person name="Ayuso-Fernandez I."/>
            <person name="Pacheco R."/>
            <person name="Padilla G."/>
            <person name="Ferreira P."/>
            <person name="Barriuso J."/>
            <person name="Kellner H."/>
            <person name="Castanera R."/>
            <person name="Alfaro M."/>
            <person name="Ramirez L."/>
            <person name="Pisabarro A.G."/>
            <person name="Kuo A."/>
            <person name="Tritt A."/>
            <person name="Lipzen A."/>
            <person name="He G."/>
            <person name="Yan M."/>
            <person name="Ng V."/>
            <person name="Cullen D."/>
            <person name="Martin F."/>
            <person name="Rosso M.-N."/>
            <person name="Henrissat B."/>
            <person name="Hibbett D."/>
            <person name="Martinez A.T."/>
            <person name="Grigoriev I.V."/>
        </authorList>
    </citation>
    <scope>NUCLEOTIDE SEQUENCE</scope>
    <source>
        <strain evidence="1">AH 44721</strain>
    </source>
</reference>
<dbReference type="Proteomes" id="UP000724874">
    <property type="component" value="Unassembled WGS sequence"/>
</dbReference>
<evidence type="ECO:0000313" key="2">
    <source>
        <dbReference type="Proteomes" id="UP000724874"/>
    </source>
</evidence>
<organism evidence="1 2">
    <name type="scientific">Gymnopilus junonius</name>
    <name type="common">Spectacular rustgill mushroom</name>
    <name type="synonym">Gymnopilus spectabilis subsp. junonius</name>
    <dbReference type="NCBI Taxonomy" id="109634"/>
    <lineage>
        <taxon>Eukaryota</taxon>
        <taxon>Fungi</taxon>
        <taxon>Dikarya</taxon>
        <taxon>Basidiomycota</taxon>
        <taxon>Agaricomycotina</taxon>
        <taxon>Agaricomycetes</taxon>
        <taxon>Agaricomycetidae</taxon>
        <taxon>Agaricales</taxon>
        <taxon>Agaricineae</taxon>
        <taxon>Hymenogastraceae</taxon>
        <taxon>Gymnopilus</taxon>
    </lineage>
</organism>
<accession>A0A9P5NNF3</accession>
<dbReference type="EMBL" id="JADNYJ010000060">
    <property type="protein sequence ID" value="KAF8895913.1"/>
    <property type="molecule type" value="Genomic_DNA"/>
</dbReference>